<dbReference type="Gene3D" id="2.60.200.20">
    <property type="match status" value="1"/>
</dbReference>
<accession>A0A1Y6D8F0</accession>
<gene>
    <name evidence="2" type="ORF">SAMN02949497_3914</name>
</gene>
<evidence type="ECO:0000313" key="3">
    <source>
        <dbReference type="Proteomes" id="UP000192923"/>
    </source>
</evidence>
<dbReference type="PROSITE" id="PS50006">
    <property type="entry name" value="FHA_DOMAIN"/>
    <property type="match status" value="1"/>
</dbReference>
<dbReference type="Pfam" id="PF20232">
    <property type="entry name" value="T6SS_FHA_C"/>
    <property type="match status" value="1"/>
</dbReference>
<dbReference type="STRING" id="1760988.SAMN02949497_3914"/>
<dbReference type="SUPFAM" id="SSF49879">
    <property type="entry name" value="SMAD/FHA domain"/>
    <property type="match status" value="1"/>
</dbReference>
<dbReference type="Pfam" id="PF00498">
    <property type="entry name" value="FHA"/>
    <property type="match status" value="1"/>
</dbReference>
<dbReference type="InterPro" id="IPR000253">
    <property type="entry name" value="FHA_dom"/>
</dbReference>
<protein>
    <submittedName>
        <fullName evidence="2">FHA domain-containing protein</fullName>
    </submittedName>
</protein>
<dbReference type="CDD" id="cd00060">
    <property type="entry name" value="FHA"/>
    <property type="match status" value="1"/>
</dbReference>
<proteinExistence type="predicted"/>
<organism evidence="2 3">
    <name type="scientific">Methylomagnum ishizawai</name>
    <dbReference type="NCBI Taxonomy" id="1760988"/>
    <lineage>
        <taxon>Bacteria</taxon>
        <taxon>Pseudomonadati</taxon>
        <taxon>Pseudomonadota</taxon>
        <taxon>Gammaproteobacteria</taxon>
        <taxon>Methylococcales</taxon>
        <taxon>Methylococcaceae</taxon>
        <taxon>Methylomagnum</taxon>
    </lineage>
</organism>
<dbReference type="EMBL" id="FXAM01000001">
    <property type="protein sequence ID" value="SMF96514.1"/>
    <property type="molecule type" value="Genomic_DNA"/>
</dbReference>
<dbReference type="OrthoDB" id="273564at2"/>
<dbReference type="AlphaFoldDB" id="A0A1Y6D8F0"/>
<dbReference type="RefSeq" id="WP_085215392.1">
    <property type="nucleotide sequence ID" value="NZ_FXAM01000001.1"/>
</dbReference>
<dbReference type="InterPro" id="IPR008984">
    <property type="entry name" value="SMAD_FHA_dom_sf"/>
</dbReference>
<dbReference type="InterPro" id="IPR046883">
    <property type="entry name" value="T6SS_FHA_C"/>
</dbReference>
<feature type="domain" description="FHA" evidence="1">
    <location>
        <begin position="30"/>
        <end position="80"/>
    </location>
</feature>
<evidence type="ECO:0000259" key="1">
    <source>
        <dbReference type="PROSITE" id="PS50006"/>
    </source>
</evidence>
<name>A0A1Y6D8F0_9GAMM</name>
<sequence>MPMLLLLNVLTWRGGPPQSGLSHLFDTAGGSVGRSSSNQLRLPDPEGFISRKHGSIAYQDGDYRYTDTSSGGTYFATRNLLLEQDTLVLRPGDILCIGDYEIAVSLLPDAAASPTPDLFQAFLEGAGLDLRHRFKPEDLPGLMRALGTLFRPLAEAALAPSPLHPGPAADTAQSTRLDAALEHLLLPGPDAATDALDALLDHLEDAAHQKLALHTALQAELAVALRRFDPDGLARIGGNPDPARCWQAFRTAYPGLVQDIAQNFLGAEFIKTYQRQLRLLRTVKGR</sequence>
<reference evidence="2 3" key="1">
    <citation type="submission" date="2016-12" db="EMBL/GenBank/DDBJ databases">
        <authorList>
            <person name="Song W.-J."/>
            <person name="Kurnit D.M."/>
        </authorList>
    </citation>
    <scope>NUCLEOTIDE SEQUENCE [LARGE SCALE GENOMIC DNA]</scope>
    <source>
        <strain evidence="2 3">175</strain>
    </source>
</reference>
<evidence type="ECO:0000313" key="2">
    <source>
        <dbReference type="EMBL" id="SMF96514.1"/>
    </source>
</evidence>
<keyword evidence="3" id="KW-1185">Reference proteome</keyword>
<dbReference type="Proteomes" id="UP000192923">
    <property type="component" value="Unassembled WGS sequence"/>
</dbReference>